<dbReference type="GO" id="GO:0005829">
    <property type="term" value="C:cytosol"/>
    <property type="evidence" value="ECO:0007669"/>
    <property type="project" value="TreeGrafter"/>
</dbReference>
<dbReference type="Proteomes" id="UP001060260">
    <property type="component" value="Chromosome"/>
</dbReference>
<dbReference type="InterPro" id="IPR023214">
    <property type="entry name" value="HAD_sf"/>
</dbReference>
<evidence type="ECO:0000313" key="2">
    <source>
        <dbReference type="EMBL" id="RGY24675.1"/>
    </source>
</evidence>
<dbReference type="Gene3D" id="3.40.50.1000">
    <property type="entry name" value="HAD superfamily/HAD-like"/>
    <property type="match status" value="1"/>
</dbReference>
<dbReference type="InterPro" id="IPR006379">
    <property type="entry name" value="HAD-SF_hydro_IIB"/>
</dbReference>
<evidence type="ECO:0000313" key="5">
    <source>
        <dbReference type="Proteomes" id="UP000284431"/>
    </source>
</evidence>
<name>A0A174KHR9_9BACE</name>
<dbReference type="SFLD" id="SFLDG01140">
    <property type="entry name" value="C2.B:_Phosphomannomutase_and_P"/>
    <property type="match status" value="1"/>
</dbReference>
<dbReference type="GO" id="GO:0016791">
    <property type="term" value="F:phosphatase activity"/>
    <property type="evidence" value="ECO:0007669"/>
    <property type="project" value="TreeGrafter"/>
</dbReference>
<dbReference type="Pfam" id="PF08282">
    <property type="entry name" value="Hydrolase_3"/>
    <property type="match status" value="1"/>
</dbReference>
<dbReference type="RefSeq" id="WP_022041439.1">
    <property type="nucleotide sequence ID" value="NZ_CAXSUM010000005.1"/>
</dbReference>
<evidence type="ECO:0000313" key="3">
    <source>
        <dbReference type="EMBL" id="UVQ95481.1"/>
    </source>
</evidence>
<dbReference type="NCBIfam" id="TIGR00099">
    <property type="entry name" value="Cof-subfamily"/>
    <property type="match status" value="1"/>
</dbReference>
<dbReference type="Gene3D" id="3.30.1240.10">
    <property type="match status" value="1"/>
</dbReference>
<dbReference type="SFLD" id="SFLDS00003">
    <property type="entry name" value="Haloacid_Dehalogenase"/>
    <property type="match status" value="1"/>
</dbReference>
<accession>A0A174KHR9</accession>
<proteinExistence type="predicted"/>
<dbReference type="AlphaFoldDB" id="A0A174KHR9"/>
<dbReference type="EC" id="3.1.3.-" evidence="1"/>
<dbReference type="GO" id="GO:0000287">
    <property type="term" value="F:magnesium ion binding"/>
    <property type="evidence" value="ECO:0007669"/>
    <property type="project" value="TreeGrafter"/>
</dbReference>
<dbReference type="EMBL" id="QSCS01000020">
    <property type="protein sequence ID" value="RGY24675.1"/>
    <property type="molecule type" value="Genomic_DNA"/>
</dbReference>
<dbReference type="EMBL" id="CZAI01000003">
    <property type="protein sequence ID" value="CUP11644.1"/>
    <property type="molecule type" value="Genomic_DNA"/>
</dbReference>
<dbReference type="STRING" id="47678.ERS852494_01534"/>
<evidence type="ECO:0000313" key="4">
    <source>
        <dbReference type="Proteomes" id="UP000095657"/>
    </source>
</evidence>
<dbReference type="InterPro" id="IPR036412">
    <property type="entry name" value="HAD-like_sf"/>
</dbReference>
<dbReference type="Proteomes" id="UP000284431">
    <property type="component" value="Unassembled WGS sequence"/>
</dbReference>
<sequence length="259" mass="28373">MKTKAIFLDVDGTLISFKTHKIPQTTIDALNQVHNNGIKIIIATGRVATDLGELDAIPYDAVVSLNGSHCLLRDGTEITSRQISHEDFRIVRNLAEKYGFPLALEVDKGIFVNYVNDTVIALSELTNHPIPLVVDIDKEFNECKCRQLCIYCGEDVEKEIMTQLPNLTVSRWNPYFADVNVADTNKASGMADMADYLGFSLDESMAFGDGGNDIPMLRAAGTGIAMGGASDLIKNYADYVTDDVDEDGIYNALAHFGII</sequence>
<dbReference type="PANTHER" id="PTHR10000">
    <property type="entry name" value="PHOSPHOSERINE PHOSPHATASE"/>
    <property type="match status" value="1"/>
</dbReference>
<dbReference type="SUPFAM" id="SSF56784">
    <property type="entry name" value="HAD-like"/>
    <property type="match status" value="1"/>
</dbReference>
<protein>
    <submittedName>
        <fullName evidence="1 2">Hydrolase</fullName>
        <ecNumber evidence="1">3.1.3.-</ecNumber>
    </submittedName>
</protein>
<gene>
    <name evidence="1" type="primary">yidA_3</name>
    <name evidence="2" type="ORF">DXA49_13085</name>
    <name evidence="1" type="ORF">ERS852494_01534</name>
    <name evidence="3" type="ORF">NXW23_14005</name>
</gene>
<reference evidence="3" key="3">
    <citation type="submission" date="2022-08" db="EMBL/GenBank/DDBJ databases">
        <title>Genome Sequencing of Bacteroides fragilis Group Isolates with Nanopore Technology.</title>
        <authorList>
            <person name="Tisza M.J."/>
            <person name="Smith D."/>
            <person name="Dekker J.P."/>
        </authorList>
    </citation>
    <scope>NUCLEOTIDE SEQUENCE</scope>
    <source>
        <strain evidence="3">BFG-474</strain>
    </source>
</reference>
<dbReference type="InterPro" id="IPR000150">
    <property type="entry name" value="Cof"/>
</dbReference>
<dbReference type="EMBL" id="CP103166">
    <property type="protein sequence ID" value="UVQ95481.1"/>
    <property type="molecule type" value="Genomic_DNA"/>
</dbReference>
<dbReference type="SFLD" id="SFLDG01144">
    <property type="entry name" value="C2.B.4:_PGP_Like"/>
    <property type="match status" value="1"/>
</dbReference>
<dbReference type="Proteomes" id="UP000095657">
    <property type="component" value="Unassembled WGS sequence"/>
</dbReference>
<reference evidence="2 5" key="2">
    <citation type="submission" date="2018-08" db="EMBL/GenBank/DDBJ databases">
        <title>A genome reference for cultivated species of the human gut microbiota.</title>
        <authorList>
            <person name="Zou Y."/>
            <person name="Xue W."/>
            <person name="Luo G."/>
        </authorList>
    </citation>
    <scope>NUCLEOTIDE SEQUENCE [LARGE SCALE GENOMIC DNA]</scope>
    <source>
        <strain evidence="2 5">OF02-6LB</strain>
    </source>
</reference>
<dbReference type="NCBIfam" id="TIGR01484">
    <property type="entry name" value="HAD-SF-IIB"/>
    <property type="match status" value="1"/>
</dbReference>
<evidence type="ECO:0000313" key="1">
    <source>
        <dbReference type="EMBL" id="CUP11644.1"/>
    </source>
</evidence>
<keyword evidence="1" id="KW-0378">Hydrolase</keyword>
<organism evidence="1 4">
    <name type="scientific">Bacteroides caccae</name>
    <dbReference type="NCBI Taxonomy" id="47678"/>
    <lineage>
        <taxon>Bacteria</taxon>
        <taxon>Pseudomonadati</taxon>
        <taxon>Bacteroidota</taxon>
        <taxon>Bacteroidia</taxon>
        <taxon>Bacteroidales</taxon>
        <taxon>Bacteroidaceae</taxon>
        <taxon>Bacteroides</taxon>
    </lineage>
</organism>
<reference evidence="1 4" key="1">
    <citation type="submission" date="2015-09" db="EMBL/GenBank/DDBJ databases">
        <authorList>
            <consortium name="Pathogen Informatics"/>
        </authorList>
    </citation>
    <scope>NUCLEOTIDE SEQUENCE [LARGE SCALE GENOMIC DNA]</scope>
    <source>
        <strain evidence="1 4">2789STDY5834880</strain>
    </source>
</reference>
<dbReference type="PROSITE" id="PS01229">
    <property type="entry name" value="COF_2"/>
    <property type="match status" value="1"/>
</dbReference>
<dbReference type="PANTHER" id="PTHR10000:SF25">
    <property type="entry name" value="PHOSPHATASE YKRA-RELATED"/>
    <property type="match status" value="1"/>
</dbReference>